<keyword evidence="8" id="KW-1185">Reference proteome</keyword>
<dbReference type="Proteomes" id="UP000254575">
    <property type="component" value="Unassembled WGS sequence"/>
</dbReference>
<evidence type="ECO:0000256" key="5">
    <source>
        <dbReference type="SAM" id="MobiDB-lite"/>
    </source>
</evidence>
<organism evidence="7 8">
    <name type="scientific">Suttonella indologenes</name>
    <dbReference type="NCBI Taxonomy" id="13276"/>
    <lineage>
        <taxon>Bacteria</taxon>
        <taxon>Pseudomonadati</taxon>
        <taxon>Pseudomonadota</taxon>
        <taxon>Gammaproteobacteria</taxon>
        <taxon>Cardiobacteriales</taxon>
        <taxon>Cardiobacteriaceae</taxon>
        <taxon>Suttonella</taxon>
    </lineage>
</organism>
<name>A0A380MXJ3_9GAMM</name>
<dbReference type="InterPro" id="IPR006260">
    <property type="entry name" value="TonB/TolA_C"/>
</dbReference>
<dbReference type="SUPFAM" id="SSF74653">
    <property type="entry name" value="TolA/TonB C-terminal domain"/>
    <property type="match status" value="1"/>
</dbReference>
<evidence type="ECO:0000313" key="7">
    <source>
        <dbReference type="EMBL" id="SUO96914.1"/>
    </source>
</evidence>
<dbReference type="Pfam" id="PF13103">
    <property type="entry name" value="TonB_2"/>
    <property type="match status" value="1"/>
</dbReference>
<keyword evidence="4 6" id="KW-0472">Membrane</keyword>
<dbReference type="OrthoDB" id="9779830at2"/>
<dbReference type="Gene3D" id="3.30.1150.10">
    <property type="match status" value="1"/>
</dbReference>
<dbReference type="InterPro" id="IPR014161">
    <property type="entry name" value="Tol-Pal_TolA"/>
</dbReference>
<feature type="region of interest" description="Disordered" evidence="5">
    <location>
        <begin position="125"/>
        <end position="217"/>
    </location>
</feature>
<keyword evidence="2 6" id="KW-0812">Transmembrane</keyword>
<evidence type="ECO:0000313" key="8">
    <source>
        <dbReference type="Proteomes" id="UP000254575"/>
    </source>
</evidence>
<evidence type="ECO:0000256" key="3">
    <source>
        <dbReference type="ARBA" id="ARBA00022989"/>
    </source>
</evidence>
<evidence type="ECO:0000256" key="2">
    <source>
        <dbReference type="ARBA" id="ARBA00022692"/>
    </source>
</evidence>
<dbReference type="NCBIfam" id="TIGR02794">
    <property type="entry name" value="tolA_full"/>
    <property type="match status" value="1"/>
</dbReference>
<evidence type="ECO:0000256" key="1">
    <source>
        <dbReference type="ARBA" id="ARBA00004167"/>
    </source>
</evidence>
<sequence>MRASEKRALAENAAGVFGVVLSVGLTAASIWYQKDVLLPNFSHHNSKTAGGTAVDAQMVSAQDLQARLDHIENRKREIEEERLAKIRAEQEAKRRAEEAEKRRIAEEKRKAEEVRKAAERAAAEKAAAEKAAKERAAREKAEKAAAEKAAKEKAEQEKAEKLAQAKAEKVAKEKAEKIAVEKAAAEKAAKEKQEQAAKEKAEKAAREKAEKIAKEKQEKAAKAAKEAQAKAKAAEEKAKLDAISAPALELSSYDGNAQAQSGAANSAAVQQARDLAFSAFTTAVQEKVWGRWVMPLNVPDGLSAKVVISLDRNGKVLKARVSAKSGNPLYDASVLDAVKKASPLPMPKDSRLLDMIVEEGVEFRF</sequence>
<dbReference type="NCBIfam" id="TIGR01352">
    <property type="entry name" value="tonB_Cterm"/>
    <property type="match status" value="1"/>
</dbReference>
<keyword evidence="3 6" id="KW-1133">Transmembrane helix</keyword>
<dbReference type="AlphaFoldDB" id="A0A380MXJ3"/>
<comment type="subcellular location">
    <subcellularLocation>
        <location evidence="1">Membrane</location>
        <topology evidence="1">Single-pass membrane protein</topology>
    </subcellularLocation>
</comment>
<dbReference type="EMBL" id="UHIA01000004">
    <property type="protein sequence ID" value="SUO96914.1"/>
    <property type="molecule type" value="Genomic_DNA"/>
</dbReference>
<feature type="region of interest" description="Disordered" evidence="5">
    <location>
        <begin position="90"/>
        <end position="111"/>
    </location>
</feature>
<dbReference type="RefSeq" id="WP_115218475.1">
    <property type="nucleotide sequence ID" value="NZ_UHIA01000004.1"/>
</dbReference>
<dbReference type="GO" id="GO:0043213">
    <property type="term" value="P:bacteriocin transport"/>
    <property type="evidence" value="ECO:0007669"/>
    <property type="project" value="InterPro"/>
</dbReference>
<feature type="transmembrane region" description="Helical" evidence="6">
    <location>
        <begin position="12"/>
        <end position="32"/>
    </location>
</feature>
<dbReference type="GO" id="GO:0019534">
    <property type="term" value="F:toxin transmembrane transporter activity"/>
    <property type="evidence" value="ECO:0007669"/>
    <property type="project" value="InterPro"/>
</dbReference>
<protein>
    <submittedName>
        <fullName evidence="7">Cell envelope integrity inner membrane protein TolA</fullName>
    </submittedName>
</protein>
<evidence type="ECO:0000256" key="6">
    <source>
        <dbReference type="SAM" id="Phobius"/>
    </source>
</evidence>
<evidence type="ECO:0000256" key="4">
    <source>
        <dbReference type="ARBA" id="ARBA00023136"/>
    </source>
</evidence>
<reference evidence="7 8" key="1">
    <citation type="submission" date="2018-06" db="EMBL/GenBank/DDBJ databases">
        <authorList>
            <consortium name="Pathogen Informatics"/>
            <person name="Doyle S."/>
        </authorList>
    </citation>
    <scope>NUCLEOTIDE SEQUENCE [LARGE SCALE GENOMIC DNA]</scope>
    <source>
        <strain evidence="7 8">NCTC10717</strain>
    </source>
</reference>
<proteinExistence type="predicted"/>
<dbReference type="GO" id="GO:0016020">
    <property type="term" value="C:membrane"/>
    <property type="evidence" value="ECO:0007669"/>
    <property type="project" value="UniProtKB-SubCell"/>
</dbReference>
<gene>
    <name evidence="7" type="ORF">NCTC10717_01244</name>
</gene>
<accession>A0A380MXJ3</accession>